<reference evidence="7 8" key="1">
    <citation type="journal article" date="2010" name="Science">
        <title>Genomic comparison of the ants Camponotus floridanus and Harpegnathos saltator.</title>
        <authorList>
            <person name="Bonasio R."/>
            <person name="Zhang G."/>
            <person name="Ye C."/>
            <person name="Mutti N.S."/>
            <person name="Fang X."/>
            <person name="Qin N."/>
            <person name="Donahue G."/>
            <person name="Yang P."/>
            <person name="Li Q."/>
            <person name="Li C."/>
            <person name="Zhang P."/>
            <person name="Huang Z."/>
            <person name="Berger S.L."/>
            <person name="Reinberg D."/>
            <person name="Wang J."/>
            <person name="Liebig J."/>
        </authorList>
    </citation>
    <scope>NUCLEOTIDE SEQUENCE [LARGE SCALE GENOMIC DNA]</scope>
    <source>
        <strain evidence="8">C129</strain>
    </source>
</reference>
<evidence type="ECO:0000256" key="1">
    <source>
        <dbReference type="ARBA" id="ARBA00006820"/>
    </source>
</evidence>
<name>E2AJG3_CAMFO</name>
<keyword evidence="3" id="KW-0547">Nucleotide-binding</keyword>
<dbReference type="InParanoid" id="E2AJG3"/>
<keyword evidence="8" id="KW-1185">Reference proteome</keyword>
<evidence type="ECO:0000256" key="5">
    <source>
        <dbReference type="ARBA" id="ARBA00041448"/>
    </source>
</evidence>
<proteinExistence type="inferred from homology"/>
<keyword evidence="4" id="KW-0067">ATP-binding</keyword>
<evidence type="ECO:0000313" key="7">
    <source>
        <dbReference type="EMBL" id="EFN66424.1"/>
    </source>
</evidence>
<dbReference type="STRING" id="104421.E2AJG3"/>
<dbReference type="EMBL" id="GL439989">
    <property type="protein sequence ID" value="EFN66424.1"/>
    <property type="molecule type" value="Genomic_DNA"/>
</dbReference>
<dbReference type="PANTHER" id="PTHR12241">
    <property type="entry name" value="TUBULIN POLYGLUTAMYLASE"/>
    <property type="match status" value="1"/>
</dbReference>
<protein>
    <recommendedName>
        <fullName evidence="5">Tubulin--tyrosine ligase-like protein 5</fullName>
    </recommendedName>
</protein>
<dbReference type="GO" id="GO:0005524">
    <property type="term" value="F:ATP binding"/>
    <property type="evidence" value="ECO:0007669"/>
    <property type="project" value="UniProtKB-KW"/>
</dbReference>
<dbReference type="GO" id="GO:0036064">
    <property type="term" value="C:ciliary basal body"/>
    <property type="evidence" value="ECO:0007669"/>
    <property type="project" value="TreeGrafter"/>
</dbReference>
<dbReference type="OrthoDB" id="2016263at2759"/>
<organism evidence="8">
    <name type="scientific">Camponotus floridanus</name>
    <name type="common">Florida carpenter ant</name>
    <dbReference type="NCBI Taxonomy" id="104421"/>
    <lineage>
        <taxon>Eukaryota</taxon>
        <taxon>Metazoa</taxon>
        <taxon>Ecdysozoa</taxon>
        <taxon>Arthropoda</taxon>
        <taxon>Hexapoda</taxon>
        <taxon>Insecta</taxon>
        <taxon>Pterygota</taxon>
        <taxon>Neoptera</taxon>
        <taxon>Endopterygota</taxon>
        <taxon>Hymenoptera</taxon>
        <taxon>Apocrita</taxon>
        <taxon>Aculeata</taxon>
        <taxon>Formicoidea</taxon>
        <taxon>Formicidae</taxon>
        <taxon>Formicinae</taxon>
        <taxon>Camponotus</taxon>
    </lineage>
</organism>
<dbReference type="Pfam" id="PF03133">
    <property type="entry name" value="TTL"/>
    <property type="match status" value="1"/>
</dbReference>
<dbReference type="GO" id="GO:0070740">
    <property type="term" value="F:tubulin-glutamic acid ligase activity"/>
    <property type="evidence" value="ECO:0007669"/>
    <property type="project" value="TreeGrafter"/>
</dbReference>
<sequence>MHLCNYSINKFHVDYVKSEDPDAENVGHKWTLSALLRHLRSMGQDTESLMQRIEDIIIKSILATASGIVSGVKQFVKHPDTCFGCSQKALSTTLLFEDLRNQEQLLARQRASMTWNDYAHGTIVHTAPQSGEAL</sequence>
<comment type="catalytic activity">
    <reaction evidence="6">
        <text>L-glutamyl-[protein] + L-glutamate + ATP = gamma-L-glutamyl-L-glutamyl-[protein] + ADP + phosphate + H(+)</text>
        <dbReference type="Rhea" id="RHEA:60144"/>
        <dbReference type="Rhea" id="RHEA-COMP:10208"/>
        <dbReference type="Rhea" id="RHEA-COMP:15517"/>
        <dbReference type="ChEBI" id="CHEBI:15378"/>
        <dbReference type="ChEBI" id="CHEBI:29973"/>
        <dbReference type="ChEBI" id="CHEBI:29985"/>
        <dbReference type="ChEBI" id="CHEBI:30616"/>
        <dbReference type="ChEBI" id="CHEBI:43474"/>
        <dbReference type="ChEBI" id="CHEBI:143622"/>
        <dbReference type="ChEBI" id="CHEBI:456216"/>
    </reaction>
    <physiologicalReaction direction="left-to-right" evidence="6">
        <dbReference type="Rhea" id="RHEA:60145"/>
    </physiologicalReaction>
</comment>
<dbReference type="Proteomes" id="UP000000311">
    <property type="component" value="Unassembled WGS sequence"/>
</dbReference>
<dbReference type="GO" id="GO:0015631">
    <property type="term" value="F:tubulin binding"/>
    <property type="evidence" value="ECO:0007669"/>
    <property type="project" value="TreeGrafter"/>
</dbReference>
<keyword evidence="2" id="KW-0436">Ligase</keyword>
<dbReference type="PANTHER" id="PTHR12241:SF145">
    <property type="entry name" value="TUBULIN POLYGLUTAMYLASE TTLL5"/>
    <property type="match status" value="1"/>
</dbReference>
<dbReference type="Gene3D" id="3.30.470.20">
    <property type="entry name" value="ATP-grasp fold, B domain"/>
    <property type="match status" value="1"/>
</dbReference>
<dbReference type="GO" id="GO:0000226">
    <property type="term" value="P:microtubule cytoskeleton organization"/>
    <property type="evidence" value="ECO:0007669"/>
    <property type="project" value="TreeGrafter"/>
</dbReference>
<evidence type="ECO:0000256" key="3">
    <source>
        <dbReference type="ARBA" id="ARBA00022741"/>
    </source>
</evidence>
<evidence type="ECO:0000313" key="8">
    <source>
        <dbReference type="Proteomes" id="UP000000311"/>
    </source>
</evidence>
<comment type="similarity">
    <text evidence="1">Belongs to the tubulin--tyrosine ligase family.</text>
</comment>
<accession>E2AJG3</accession>
<dbReference type="AlphaFoldDB" id="E2AJG3"/>
<gene>
    <name evidence="7" type="ORF">EAG_01867</name>
</gene>
<dbReference type="InterPro" id="IPR004344">
    <property type="entry name" value="TTL/TTLL_fam"/>
</dbReference>
<evidence type="ECO:0000256" key="4">
    <source>
        <dbReference type="ARBA" id="ARBA00022840"/>
    </source>
</evidence>
<evidence type="ECO:0000256" key="2">
    <source>
        <dbReference type="ARBA" id="ARBA00022598"/>
    </source>
</evidence>
<evidence type="ECO:0000256" key="6">
    <source>
        <dbReference type="ARBA" id="ARBA00049274"/>
    </source>
</evidence>